<dbReference type="Proteomes" id="UP001175228">
    <property type="component" value="Unassembled WGS sequence"/>
</dbReference>
<dbReference type="EMBL" id="JAUEPU010000006">
    <property type="protein sequence ID" value="KAK0501828.1"/>
    <property type="molecule type" value="Genomic_DNA"/>
</dbReference>
<accession>A0AA39QF81</accession>
<name>A0AA39QF81_9AGAR</name>
<evidence type="ECO:0000313" key="1">
    <source>
        <dbReference type="EMBL" id="KAK0501828.1"/>
    </source>
</evidence>
<evidence type="ECO:0000313" key="2">
    <source>
        <dbReference type="Proteomes" id="UP001175228"/>
    </source>
</evidence>
<proteinExistence type="predicted"/>
<gene>
    <name evidence="1" type="ORF">EDD18DRAFT_1328695</name>
</gene>
<sequence>MKEMASDGTPPELRAARSMISHTALWLDRRVIVGAPLDDGNGENYLWFFRRHTFSLDQKFSGIFSVLTNTTNHAPTVAPTTSPPDIVALLYSNNLPSPLQCINLNASMMNLEDSSRQVTDVQGLTCWVMRSHLLKLKCRGPLRANRDDSGNPMSHVDGGDGIDAHIAGLLEDGPWYLGQQNEDLNSSFIRHFFYVFPSSRKIGFTADEGNRQPVRGAVGPRAELRSFVVSKIDLEVGRSKVLSEENFIDVRVGKHLTMQYRRRERKKESIRTSGDALALVSVYGTIPP</sequence>
<dbReference type="AlphaFoldDB" id="A0AA39QF81"/>
<comment type="caution">
    <text evidence="1">The sequence shown here is derived from an EMBL/GenBank/DDBJ whole genome shotgun (WGS) entry which is preliminary data.</text>
</comment>
<keyword evidence="2" id="KW-1185">Reference proteome</keyword>
<organism evidence="1 2">
    <name type="scientific">Armillaria luteobubalina</name>
    <dbReference type="NCBI Taxonomy" id="153913"/>
    <lineage>
        <taxon>Eukaryota</taxon>
        <taxon>Fungi</taxon>
        <taxon>Dikarya</taxon>
        <taxon>Basidiomycota</taxon>
        <taxon>Agaricomycotina</taxon>
        <taxon>Agaricomycetes</taxon>
        <taxon>Agaricomycetidae</taxon>
        <taxon>Agaricales</taxon>
        <taxon>Marasmiineae</taxon>
        <taxon>Physalacriaceae</taxon>
        <taxon>Armillaria</taxon>
    </lineage>
</organism>
<reference evidence="1" key="1">
    <citation type="submission" date="2023-06" db="EMBL/GenBank/DDBJ databases">
        <authorList>
            <consortium name="Lawrence Berkeley National Laboratory"/>
            <person name="Ahrendt S."/>
            <person name="Sahu N."/>
            <person name="Indic B."/>
            <person name="Wong-Bajracharya J."/>
            <person name="Merenyi Z."/>
            <person name="Ke H.-M."/>
            <person name="Monk M."/>
            <person name="Kocsube S."/>
            <person name="Drula E."/>
            <person name="Lipzen A."/>
            <person name="Balint B."/>
            <person name="Henrissat B."/>
            <person name="Andreopoulos B."/>
            <person name="Martin F.M."/>
            <person name="Harder C.B."/>
            <person name="Rigling D."/>
            <person name="Ford K.L."/>
            <person name="Foster G.D."/>
            <person name="Pangilinan J."/>
            <person name="Papanicolaou A."/>
            <person name="Barry K."/>
            <person name="LaButti K."/>
            <person name="Viragh M."/>
            <person name="Koriabine M."/>
            <person name="Yan M."/>
            <person name="Riley R."/>
            <person name="Champramary S."/>
            <person name="Plett K.L."/>
            <person name="Tsai I.J."/>
            <person name="Slot J."/>
            <person name="Sipos G."/>
            <person name="Plett J."/>
            <person name="Nagy L.G."/>
            <person name="Grigoriev I.V."/>
        </authorList>
    </citation>
    <scope>NUCLEOTIDE SEQUENCE</scope>
    <source>
        <strain evidence="1">HWK02</strain>
    </source>
</reference>
<protein>
    <submittedName>
        <fullName evidence="1">Uncharacterized protein</fullName>
    </submittedName>
</protein>